<dbReference type="EMBL" id="CP033219">
    <property type="protein sequence ID" value="AZV79650.1"/>
    <property type="molecule type" value="Genomic_DNA"/>
</dbReference>
<protein>
    <recommendedName>
        <fullName evidence="2">DUF6868 domain-containing protein</fullName>
    </recommendedName>
</protein>
<proteinExistence type="predicted"/>
<reference evidence="3 4" key="1">
    <citation type="submission" date="2018-10" db="EMBL/GenBank/DDBJ databases">
        <title>Parasedimentitalea marina sp. nov., a psychrophilic bacterium isolated from deep seawater of the New Britain Trench.</title>
        <authorList>
            <person name="Cao J."/>
        </authorList>
    </citation>
    <scope>NUCLEOTIDE SEQUENCE [LARGE SCALE GENOMIC DNA]</scope>
    <source>
        <strain evidence="3 4">W43</strain>
    </source>
</reference>
<evidence type="ECO:0000259" key="2">
    <source>
        <dbReference type="Pfam" id="PF21742"/>
    </source>
</evidence>
<organism evidence="3 4">
    <name type="scientific">Parasedimentitalea marina</name>
    <dbReference type="NCBI Taxonomy" id="2483033"/>
    <lineage>
        <taxon>Bacteria</taxon>
        <taxon>Pseudomonadati</taxon>
        <taxon>Pseudomonadota</taxon>
        <taxon>Alphaproteobacteria</taxon>
        <taxon>Rhodobacterales</taxon>
        <taxon>Paracoccaceae</taxon>
        <taxon>Parasedimentitalea</taxon>
    </lineage>
</organism>
<dbReference type="Pfam" id="PF21742">
    <property type="entry name" value="DUF6868"/>
    <property type="match status" value="1"/>
</dbReference>
<keyword evidence="1" id="KW-0812">Transmembrane</keyword>
<dbReference type="AlphaFoldDB" id="A0A3T0N6I1"/>
<evidence type="ECO:0000313" key="3">
    <source>
        <dbReference type="EMBL" id="AZV79650.1"/>
    </source>
</evidence>
<feature type="transmembrane region" description="Helical" evidence="1">
    <location>
        <begin position="53"/>
        <end position="76"/>
    </location>
</feature>
<sequence>MTLVTMTAFFGWMTVLNLGLLMVTTIALLAGREKFAALHANMLGMESADVKKAYFHYLANLKIVTLVFCITPYVALKLM</sequence>
<evidence type="ECO:0000313" key="4">
    <source>
        <dbReference type="Proteomes" id="UP000283063"/>
    </source>
</evidence>
<dbReference type="Proteomes" id="UP000283063">
    <property type="component" value="Chromosome"/>
</dbReference>
<feature type="transmembrane region" description="Helical" evidence="1">
    <location>
        <begin position="12"/>
        <end position="32"/>
    </location>
</feature>
<gene>
    <name evidence="3" type="ORF">EBB79_18410</name>
</gene>
<evidence type="ECO:0000256" key="1">
    <source>
        <dbReference type="SAM" id="Phobius"/>
    </source>
</evidence>
<dbReference type="RefSeq" id="WP_127750238.1">
    <property type="nucleotide sequence ID" value="NZ_CP033219.1"/>
</dbReference>
<dbReference type="OrthoDB" id="5918912at2"/>
<name>A0A3T0N6I1_9RHOB</name>
<accession>A0A3T0N6I1</accession>
<dbReference type="KEGG" id="sedi:EBB79_18410"/>
<keyword evidence="4" id="KW-1185">Reference proteome</keyword>
<keyword evidence="1" id="KW-0472">Membrane</keyword>
<feature type="domain" description="DUF6868" evidence="2">
    <location>
        <begin position="1"/>
        <end position="79"/>
    </location>
</feature>
<keyword evidence="1" id="KW-1133">Transmembrane helix</keyword>
<dbReference type="InterPro" id="IPR049220">
    <property type="entry name" value="DUF6868"/>
</dbReference>